<dbReference type="Pfam" id="PF00534">
    <property type="entry name" value="Glycos_transf_1"/>
    <property type="match status" value="1"/>
</dbReference>
<dbReference type="RefSeq" id="WP_011261009.1">
    <property type="nucleotide sequence ID" value="NC_006840.2"/>
</dbReference>
<dbReference type="InterPro" id="IPR001296">
    <property type="entry name" value="Glyco_trans_1"/>
</dbReference>
<reference evidence="2 3" key="2">
    <citation type="journal article" date="2008" name="BMC Genomics">
        <title>Comparative genomics-based investigation of resequencing targets in Vibrio fischeri: focus on point miscalls and artefactual expansions.</title>
        <authorList>
            <person name="Mandel M.J."/>
            <person name="Stabb E.V."/>
            <person name="Ruby E.G."/>
        </authorList>
    </citation>
    <scope>NUCLEOTIDE SEQUENCE [LARGE SCALE GENOMIC DNA]</scope>
    <source>
        <strain evidence="3">ATCC 700601 / ES114</strain>
    </source>
</reference>
<dbReference type="GO" id="GO:0016757">
    <property type="term" value="F:glycosyltransferase activity"/>
    <property type="evidence" value="ECO:0007669"/>
    <property type="project" value="InterPro"/>
</dbReference>
<dbReference type="Gene3D" id="3.40.50.2000">
    <property type="entry name" value="Glycogen Phosphorylase B"/>
    <property type="match status" value="2"/>
</dbReference>
<dbReference type="HOGENOM" id="CLU_009583_0_0_6"/>
<dbReference type="KEGG" id="vfi:VF_0149"/>
<gene>
    <name evidence="2" type="ordered locus">VF_0149</name>
</gene>
<dbReference type="eggNOG" id="COG0438">
    <property type="taxonomic scope" value="Bacteria"/>
</dbReference>
<dbReference type="AlphaFoldDB" id="Q5E8K2"/>
<dbReference type="EnsemblBacteria" id="AAW84644">
    <property type="protein sequence ID" value="AAW84644"/>
    <property type="gene ID" value="VF_0149"/>
</dbReference>
<evidence type="ECO:0000313" key="3">
    <source>
        <dbReference type="Proteomes" id="UP000000537"/>
    </source>
</evidence>
<keyword evidence="3" id="KW-1185">Reference proteome</keyword>
<evidence type="ECO:0000313" key="2">
    <source>
        <dbReference type="EMBL" id="AAW84644.1"/>
    </source>
</evidence>
<dbReference type="CDD" id="cd03820">
    <property type="entry name" value="GT4_AmsD-like"/>
    <property type="match status" value="1"/>
</dbReference>
<dbReference type="CAZy" id="GT4">
    <property type="family name" value="Glycosyltransferase Family 4"/>
</dbReference>
<dbReference type="OrthoDB" id="9792269at2"/>
<dbReference type="GeneID" id="54162775"/>
<protein>
    <submittedName>
        <fullName evidence="2">Glycosyltransferase</fullName>
    </submittedName>
</protein>
<dbReference type="PANTHER" id="PTHR12526">
    <property type="entry name" value="GLYCOSYLTRANSFERASE"/>
    <property type="match status" value="1"/>
</dbReference>
<dbReference type="PANTHER" id="PTHR12526:SF630">
    <property type="entry name" value="GLYCOSYLTRANSFERASE"/>
    <property type="match status" value="1"/>
</dbReference>
<accession>Q5E8K2</accession>
<dbReference type="EMBL" id="CP000020">
    <property type="protein sequence ID" value="AAW84644.1"/>
    <property type="molecule type" value="Genomic_DNA"/>
</dbReference>
<dbReference type="GO" id="GO:1901135">
    <property type="term" value="P:carbohydrate derivative metabolic process"/>
    <property type="evidence" value="ECO:0007669"/>
    <property type="project" value="UniProtKB-ARBA"/>
</dbReference>
<dbReference type="Proteomes" id="UP000000537">
    <property type="component" value="Chromosome I"/>
</dbReference>
<proteinExistence type="predicted"/>
<dbReference type="PATRIC" id="fig|312309.11.peg.148"/>
<organism evidence="2 3">
    <name type="scientific">Aliivibrio fischeri (strain ATCC 700601 / ES114)</name>
    <name type="common">Vibrio fischeri</name>
    <dbReference type="NCBI Taxonomy" id="312309"/>
    <lineage>
        <taxon>Bacteria</taxon>
        <taxon>Pseudomonadati</taxon>
        <taxon>Pseudomonadota</taxon>
        <taxon>Gammaproteobacteria</taxon>
        <taxon>Vibrionales</taxon>
        <taxon>Vibrionaceae</taxon>
        <taxon>Aliivibrio</taxon>
    </lineage>
</organism>
<name>Q5E8K2_ALIF1</name>
<sequence length="389" mass="44163">MKIALVMVHGRVHGHVGGAPRVFFDMANHLSFEGHEVLAVYNDSKEGSPYYEVTNKVNLKNLALPIKFKGLWLYKAFREVIRSFAKLFNTDLRLNPVTKKNQKRVGLALKSLIDDFKPDVTISYNVSDLVSLSYIEWKARNSIVMCHTDPKRVYKGLANYERSIWQGADFIQVLLASYKDYLSKVINTNIEVIGNVVIEHDEVNDLSAFRIIYLARIEKNKQQHLLIEAINKIPLNVRLGWQVVLYGSCNDTEYSEFLINKINSYNLSDVIKLKGPTGKPFEELLNSSICAFPSAFEGFPLALTEAMSLGLPCIGFQSCSGVNELLINNYNGFLVKGVEEFALQLEVLMKSKERRSLMGSKARDSIECYSKESIYKKWKALIENKNVIV</sequence>
<dbReference type="STRING" id="312309.VF_0149"/>
<dbReference type="SUPFAM" id="SSF53756">
    <property type="entry name" value="UDP-Glycosyltransferase/glycogen phosphorylase"/>
    <property type="match status" value="1"/>
</dbReference>
<evidence type="ECO:0000259" key="1">
    <source>
        <dbReference type="Pfam" id="PF00534"/>
    </source>
</evidence>
<feature type="domain" description="Glycosyl transferase family 1" evidence="1">
    <location>
        <begin position="209"/>
        <end position="363"/>
    </location>
</feature>
<reference evidence="2 3" key="1">
    <citation type="journal article" date="2005" name="Proc. Natl. Acad. Sci. U.S.A.">
        <title>Complete genome sequence of Vibrio fischeri: a symbiotic bacterium with pathogenic congeners.</title>
        <authorList>
            <person name="Ruby E.G."/>
            <person name="Urbanowski M."/>
            <person name="Campbell J."/>
            <person name="Dunn A."/>
            <person name="Faini M."/>
            <person name="Gunsalus R."/>
            <person name="Lostroh P."/>
            <person name="Lupp C."/>
            <person name="McCann J."/>
            <person name="Millikan D."/>
            <person name="Schaefer A."/>
            <person name="Stabb E."/>
            <person name="Stevens A."/>
            <person name="Visick K."/>
            <person name="Whistler C."/>
            <person name="Greenberg E.P."/>
        </authorList>
    </citation>
    <scope>NUCLEOTIDE SEQUENCE [LARGE SCALE GENOMIC DNA]</scope>
    <source>
        <strain evidence="3">ATCC 700601 / ES114</strain>
    </source>
</reference>